<sequence length="146" mass="17106">MKRLNITISDEILKDLEYLKESEKLNRSELIRRAIILYKNEFDKRLKERIREEKVLKAVSKINEIRESTGVWNGVKEIRKFRDSRGRPIFNKTIPITTVTTEIPNAHTATMPDLDQRLVFLKATTKPTNRPTVAARIESKGPFHKY</sequence>
<dbReference type="CDD" id="cd22235">
    <property type="entry name" value="RHH_CopG_archaea"/>
    <property type="match status" value="1"/>
</dbReference>
<reference evidence="2" key="1">
    <citation type="journal article" date="2014" name="Front. Microbiol.">
        <title>High frequency of phylogenetically diverse reductive dehalogenase-homologous genes in deep subseafloor sedimentary metagenomes.</title>
        <authorList>
            <person name="Kawai M."/>
            <person name="Futagami T."/>
            <person name="Toyoda A."/>
            <person name="Takaki Y."/>
            <person name="Nishi S."/>
            <person name="Hori S."/>
            <person name="Arai W."/>
            <person name="Tsubouchi T."/>
            <person name="Morono Y."/>
            <person name="Uchiyama I."/>
            <person name="Ito T."/>
            <person name="Fujiyama A."/>
            <person name="Inagaki F."/>
            <person name="Takami H."/>
        </authorList>
    </citation>
    <scope>NUCLEOTIDE SEQUENCE</scope>
    <source>
        <strain evidence="2">Expedition CK06-06</strain>
    </source>
</reference>
<dbReference type="EMBL" id="BARV01003306">
    <property type="protein sequence ID" value="GAI05182.1"/>
    <property type="molecule type" value="Genomic_DNA"/>
</dbReference>
<dbReference type="InterPro" id="IPR002145">
    <property type="entry name" value="CopG"/>
</dbReference>
<organism evidence="2">
    <name type="scientific">marine sediment metagenome</name>
    <dbReference type="NCBI Taxonomy" id="412755"/>
    <lineage>
        <taxon>unclassified sequences</taxon>
        <taxon>metagenomes</taxon>
        <taxon>ecological metagenomes</taxon>
    </lineage>
</organism>
<dbReference type="AlphaFoldDB" id="X1KDR7"/>
<proteinExistence type="predicted"/>
<gene>
    <name evidence="2" type="ORF">S06H3_07985</name>
</gene>
<protein>
    <recommendedName>
        <fullName evidence="1">Ribbon-helix-helix protein CopG domain-containing protein</fullName>
    </recommendedName>
</protein>
<feature type="domain" description="Ribbon-helix-helix protein CopG" evidence="1">
    <location>
        <begin position="2"/>
        <end position="40"/>
    </location>
</feature>
<dbReference type="GO" id="GO:0006355">
    <property type="term" value="P:regulation of DNA-templated transcription"/>
    <property type="evidence" value="ECO:0007669"/>
    <property type="project" value="InterPro"/>
</dbReference>
<evidence type="ECO:0000259" key="1">
    <source>
        <dbReference type="Pfam" id="PF01402"/>
    </source>
</evidence>
<accession>X1KDR7</accession>
<dbReference type="Gene3D" id="1.10.1220.10">
    <property type="entry name" value="Met repressor-like"/>
    <property type="match status" value="1"/>
</dbReference>
<dbReference type="InterPro" id="IPR013321">
    <property type="entry name" value="Arc_rbn_hlx_hlx"/>
</dbReference>
<name>X1KDR7_9ZZZZ</name>
<comment type="caution">
    <text evidence="2">The sequence shown here is derived from an EMBL/GenBank/DDBJ whole genome shotgun (WGS) entry which is preliminary data.</text>
</comment>
<evidence type="ECO:0000313" key="2">
    <source>
        <dbReference type="EMBL" id="GAI05182.1"/>
    </source>
</evidence>
<dbReference type="Pfam" id="PF01402">
    <property type="entry name" value="RHH_1"/>
    <property type="match status" value="1"/>
</dbReference>